<dbReference type="Proteomes" id="UP000823749">
    <property type="component" value="Chromosome 4"/>
</dbReference>
<dbReference type="Gene3D" id="3.90.228.10">
    <property type="match status" value="1"/>
</dbReference>
<dbReference type="EMBL" id="JACTNZ010000004">
    <property type="protein sequence ID" value="KAG5552135.1"/>
    <property type="molecule type" value="Genomic_DNA"/>
</dbReference>
<evidence type="ECO:0000313" key="2">
    <source>
        <dbReference type="Proteomes" id="UP000823749"/>
    </source>
</evidence>
<reference evidence="1" key="1">
    <citation type="submission" date="2020-08" db="EMBL/GenBank/DDBJ databases">
        <title>Plant Genome Project.</title>
        <authorList>
            <person name="Zhang R.-G."/>
        </authorList>
    </citation>
    <scope>NUCLEOTIDE SEQUENCE</scope>
    <source>
        <strain evidence="1">WSP0</strain>
        <tissue evidence="1">Leaf</tissue>
    </source>
</reference>
<evidence type="ECO:0000313" key="1">
    <source>
        <dbReference type="EMBL" id="KAG5552135.1"/>
    </source>
</evidence>
<dbReference type="AlphaFoldDB" id="A0AAV6KI04"/>
<comment type="caution">
    <text evidence="1">The sequence shown here is derived from an EMBL/GenBank/DDBJ whole genome shotgun (WGS) entry which is preliminary data.</text>
</comment>
<name>A0AAV6KI04_9ERIC</name>
<proteinExistence type="predicted"/>
<organism evidence="1 2">
    <name type="scientific">Rhododendron griersonianum</name>
    <dbReference type="NCBI Taxonomy" id="479676"/>
    <lineage>
        <taxon>Eukaryota</taxon>
        <taxon>Viridiplantae</taxon>
        <taxon>Streptophyta</taxon>
        <taxon>Embryophyta</taxon>
        <taxon>Tracheophyta</taxon>
        <taxon>Spermatophyta</taxon>
        <taxon>Magnoliopsida</taxon>
        <taxon>eudicotyledons</taxon>
        <taxon>Gunneridae</taxon>
        <taxon>Pentapetalae</taxon>
        <taxon>asterids</taxon>
        <taxon>Ericales</taxon>
        <taxon>Ericaceae</taxon>
        <taxon>Ericoideae</taxon>
        <taxon>Rhodoreae</taxon>
        <taxon>Rhododendron</taxon>
    </lineage>
</organism>
<dbReference type="PANTHER" id="PTHR32263:SF14">
    <property type="entry name" value="INACTIVE POLY [ADP-RIBOSE] POLYMERASE SRO2-RELATED"/>
    <property type="match status" value="1"/>
</dbReference>
<keyword evidence="2" id="KW-1185">Reference proteome</keyword>
<dbReference type="InterPro" id="IPR044964">
    <property type="entry name" value="RCD1/SRO1-5"/>
</dbReference>
<accession>A0AAV6KI04</accession>
<gene>
    <name evidence="1" type="ORF">RHGRI_010287</name>
</gene>
<dbReference type="SUPFAM" id="SSF56399">
    <property type="entry name" value="ADP-ribosylation"/>
    <property type="match status" value="1"/>
</dbReference>
<dbReference type="PANTHER" id="PTHR32263">
    <property type="entry name" value="INACTIVE POLY [ADP-RIBOSE] POLYMERASE SRO4-RELATED"/>
    <property type="match status" value="1"/>
</dbReference>
<sequence>MEHFGDLEEQVSISIDQNEIPVLDSEDDSFSSSVFEEFGIFKRNGLIRIHERSKCYQIITGCVAKGMINDTNVAAVHKIPWSGPNGRLEAFRISSAEMVKKCGGNGNIKHAWYGGSRDEICRIVSHGFKRCRQSDNGEDGFGVHLYPLEFVMDGYGDVPSLSLAAMAAEEGEDWLSSDYGGDVTQQNFCTGNMGASPSKLSSQVPMSQPSSLLLNHNRYHHCIHNSPTTIALIEEFMRKTLT</sequence>
<protein>
    <submittedName>
        <fullName evidence="1">Uncharacterized protein</fullName>
    </submittedName>
</protein>